<name>A0AAE3JP05_9FLAO</name>
<dbReference type="PANTHER" id="PTHR15108">
    <property type="entry name" value="N-ACYLGLUCOSAMINE-2-EPIMERASE"/>
    <property type="match status" value="1"/>
</dbReference>
<dbReference type="Proteomes" id="UP001200642">
    <property type="component" value="Unassembled WGS sequence"/>
</dbReference>
<dbReference type="RefSeq" id="WP_317901630.1">
    <property type="nucleotide sequence ID" value="NZ_JAIRBC010000008.1"/>
</dbReference>
<dbReference type="EMBL" id="JAIRBC010000008">
    <property type="protein sequence ID" value="MCG2460486.1"/>
    <property type="molecule type" value="Genomic_DNA"/>
</dbReference>
<reference evidence="3" key="1">
    <citation type="submission" date="2023-02" db="EMBL/GenBank/DDBJ databases">
        <title>Genome of Flavobacteriaceae gen. nov. sp. strain F89.</title>
        <authorList>
            <person name="Wang Y."/>
        </authorList>
    </citation>
    <scope>NUCLEOTIDE SEQUENCE</scope>
    <source>
        <strain evidence="3">F89</strain>
    </source>
</reference>
<dbReference type="Gene3D" id="1.50.10.10">
    <property type="match status" value="1"/>
</dbReference>
<evidence type="ECO:0000313" key="3">
    <source>
        <dbReference type="EMBL" id="MCG2460486.1"/>
    </source>
</evidence>
<keyword evidence="2" id="KW-0413">Isomerase</keyword>
<protein>
    <submittedName>
        <fullName evidence="3">AGE family epimerase/isomerase</fullName>
    </submittedName>
</protein>
<keyword evidence="4" id="KW-1185">Reference proteome</keyword>
<organism evidence="3 4">
    <name type="scientific">Cerina litoralis</name>
    <dbReference type="NCBI Taxonomy" id="2874477"/>
    <lineage>
        <taxon>Bacteria</taxon>
        <taxon>Pseudomonadati</taxon>
        <taxon>Bacteroidota</taxon>
        <taxon>Flavobacteriia</taxon>
        <taxon>Flavobacteriales</taxon>
        <taxon>Flavobacteriaceae</taxon>
        <taxon>Cerina</taxon>
    </lineage>
</organism>
<dbReference type="Pfam" id="PF07221">
    <property type="entry name" value="GlcNAc_2-epim"/>
    <property type="match status" value="1"/>
</dbReference>
<accession>A0AAE3JP05</accession>
<dbReference type="AlphaFoldDB" id="A0AAE3JP05"/>
<dbReference type="InterPro" id="IPR012341">
    <property type="entry name" value="6hp_glycosidase-like_sf"/>
</dbReference>
<evidence type="ECO:0000256" key="1">
    <source>
        <dbReference type="ARBA" id="ARBA00008558"/>
    </source>
</evidence>
<proteinExistence type="inferred from homology"/>
<sequence>MIYNGLVWLFLLGAYTVSIQIHKPDNDKSHLIKSLETAAKEQLLDKWYPLTVDQDDGGFYSEITYDFKIGEHQNKMIVTQARHVWTNARAAEIYSTNKNYLKIALHGFEFLRDKMWDKELGGFFTLVTKRGDPILNTGVVKTAYGNSFGIYGLATYYGVSGNTEALELAKKTFYWLEEHSHDPVYKGYFDAMERDGKVLKRTEETPSTSAVGFKDQNSSIHLLESLTALYHVWPDPVVRERLNELLLLIRDRITTEKGYLTLYLQPDWTPLTFVDKSKEEIKKYYNLDHVSFGHDVETAYLMLEAEEALGHKDDAITLKKGKKMVDHALSHGWDDQLGGFYDGGYYFKGDENPTIVNSDKNWWSQAEGLNTLLLMSDYYPDDSLAYRKHFDALWEYTQTYLMDPKYGGWYEWGLDGRPESKTAPKGHIWKAAYHNFRALSNCVALLKKSGN</sequence>
<dbReference type="SUPFAM" id="SSF48208">
    <property type="entry name" value="Six-hairpin glycosidases"/>
    <property type="match status" value="1"/>
</dbReference>
<gene>
    <name evidence="3" type="ORF">K8352_06985</name>
</gene>
<dbReference type="InterPro" id="IPR008928">
    <property type="entry name" value="6-hairpin_glycosidase_sf"/>
</dbReference>
<dbReference type="InterPro" id="IPR010819">
    <property type="entry name" value="AGE/CE"/>
</dbReference>
<dbReference type="GO" id="GO:0005975">
    <property type="term" value="P:carbohydrate metabolic process"/>
    <property type="evidence" value="ECO:0007669"/>
    <property type="project" value="InterPro"/>
</dbReference>
<comment type="caution">
    <text evidence="3">The sequence shown here is derived from an EMBL/GenBank/DDBJ whole genome shotgun (WGS) entry which is preliminary data.</text>
</comment>
<evidence type="ECO:0000313" key="4">
    <source>
        <dbReference type="Proteomes" id="UP001200642"/>
    </source>
</evidence>
<dbReference type="GO" id="GO:0016853">
    <property type="term" value="F:isomerase activity"/>
    <property type="evidence" value="ECO:0007669"/>
    <property type="project" value="UniProtKB-KW"/>
</dbReference>
<comment type="similarity">
    <text evidence="1">Belongs to the N-acylglucosamine 2-epimerase family.</text>
</comment>
<evidence type="ECO:0000256" key="2">
    <source>
        <dbReference type="ARBA" id="ARBA00023235"/>
    </source>
</evidence>